<dbReference type="Gene3D" id="3.10.180.10">
    <property type="entry name" value="2,3-Dihydroxybiphenyl 1,2-Dioxygenase, domain 1"/>
    <property type="match status" value="1"/>
</dbReference>
<reference evidence="2" key="3">
    <citation type="journal article" date="2023" name="Microbiol. Resour. Announc.">
        <title>Draft Genome Sequence of Granulicatella sp. Strain S8, Isolated from a Marine Fish, Seriola quinqueradiata.</title>
        <authorList>
            <person name="Lee M."/>
            <person name="Farooq A."/>
            <person name="Jeong J.B."/>
            <person name="Jung M.Y."/>
        </authorList>
    </citation>
    <scope>NUCLEOTIDE SEQUENCE</scope>
    <source>
        <strain evidence="2">S8</strain>
    </source>
</reference>
<dbReference type="InterPro" id="IPR029068">
    <property type="entry name" value="Glyas_Bleomycin-R_OHBP_Dase"/>
</dbReference>
<sequence length="138" mass="15775">MIKTGTPFLVFYDECEEALNYYVEVFGAEIIEKTTFEDVDCMDDVSRKNCIAHATFKLGESLFYASDFLDKEERNSSTKPQITIWLEIDSAENIQPLVEKLLSTGSTSLFPLAESFWGSQFAEIQDKFGIIWELNAQM</sequence>
<name>A0ABT1WNK2_9LACT</name>
<reference evidence="2" key="1">
    <citation type="submission" date="2022-07" db="EMBL/GenBank/DDBJ databases">
        <authorList>
            <person name="Jung M.-Y."/>
            <person name="Lee M."/>
        </authorList>
    </citation>
    <scope>NUCLEOTIDE SEQUENCE</scope>
    <source>
        <strain evidence="2">S8</strain>
    </source>
</reference>
<dbReference type="RefSeq" id="WP_256945232.1">
    <property type="nucleotide sequence ID" value="NZ_JANHNZ010000005.1"/>
</dbReference>
<dbReference type="SUPFAM" id="SSF54593">
    <property type="entry name" value="Glyoxalase/Bleomycin resistance protein/Dihydroxybiphenyl dioxygenase"/>
    <property type="match status" value="1"/>
</dbReference>
<evidence type="ECO:0000313" key="2">
    <source>
        <dbReference type="EMBL" id="MCQ9210116.1"/>
    </source>
</evidence>
<gene>
    <name evidence="2" type="ORF">NPA36_06085</name>
</gene>
<dbReference type="InterPro" id="IPR028973">
    <property type="entry name" value="PhnB-like"/>
</dbReference>
<proteinExistence type="predicted"/>
<dbReference type="EMBL" id="JANHNZ010000005">
    <property type="protein sequence ID" value="MCQ9210116.1"/>
    <property type="molecule type" value="Genomic_DNA"/>
</dbReference>
<accession>A0ABT1WNK2</accession>
<organism evidence="2 3">
    <name type="scientific">Granulicatella seriolae</name>
    <dbReference type="NCBI Taxonomy" id="2967226"/>
    <lineage>
        <taxon>Bacteria</taxon>
        <taxon>Bacillati</taxon>
        <taxon>Bacillota</taxon>
        <taxon>Bacilli</taxon>
        <taxon>Lactobacillales</taxon>
        <taxon>Carnobacteriaceae</taxon>
        <taxon>Granulicatella</taxon>
    </lineage>
</organism>
<feature type="domain" description="PhnB-like" evidence="1">
    <location>
        <begin position="6"/>
        <end position="134"/>
    </location>
</feature>
<dbReference type="PANTHER" id="PTHR33990:SF1">
    <property type="entry name" value="PROTEIN YJDN"/>
    <property type="match status" value="1"/>
</dbReference>
<comment type="caution">
    <text evidence="2">The sequence shown here is derived from an EMBL/GenBank/DDBJ whole genome shotgun (WGS) entry which is preliminary data.</text>
</comment>
<dbReference type="CDD" id="cd06588">
    <property type="entry name" value="PhnB_like"/>
    <property type="match status" value="1"/>
</dbReference>
<evidence type="ECO:0000313" key="3">
    <source>
        <dbReference type="Proteomes" id="UP001059480"/>
    </source>
</evidence>
<dbReference type="Proteomes" id="UP001059480">
    <property type="component" value="Unassembled WGS sequence"/>
</dbReference>
<dbReference type="PANTHER" id="PTHR33990">
    <property type="entry name" value="PROTEIN YJDN-RELATED"/>
    <property type="match status" value="1"/>
</dbReference>
<keyword evidence="3" id="KW-1185">Reference proteome</keyword>
<dbReference type="Pfam" id="PF06983">
    <property type="entry name" value="3-dmu-9_3-mt"/>
    <property type="match status" value="1"/>
</dbReference>
<reference evidence="2" key="2">
    <citation type="journal article" date="2023" name="Curr. Microbiol.">
        <title>Granulicatella seriolae sp. nov., a Novel Facultative Anaerobe Isolated from Yellowtail Marine Fish.</title>
        <authorList>
            <person name="Lee M."/>
            <person name="Choi Y.J."/>
            <person name="Farooq A."/>
            <person name="Jeong J.B."/>
            <person name="Jung M.Y."/>
        </authorList>
    </citation>
    <scope>NUCLEOTIDE SEQUENCE</scope>
    <source>
        <strain evidence="2">S8</strain>
    </source>
</reference>
<protein>
    <submittedName>
        <fullName evidence="2">VOC family protein</fullName>
    </submittedName>
</protein>
<evidence type="ECO:0000259" key="1">
    <source>
        <dbReference type="Pfam" id="PF06983"/>
    </source>
</evidence>